<reference evidence="2 3" key="1">
    <citation type="journal article" date="2013" name="Curr. Biol.">
        <title>The Genome of the Foraminiferan Reticulomyxa filosa.</title>
        <authorList>
            <person name="Glockner G."/>
            <person name="Hulsmann N."/>
            <person name="Schleicher M."/>
            <person name="Noegel A.A."/>
            <person name="Eichinger L."/>
            <person name="Gallinger C."/>
            <person name="Pawlowski J."/>
            <person name="Sierra R."/>
            <person name="Euteneuer U."/>
            <person name="Pillet L."/>
            <person name="Moustafa A."/>
            <person name="Platzer M."/>
            <person name="Groth M."/>
            <person name="Szafranski K."/>
            <person name="Schliwa M."/>
        </authorList>
    </citation>
    <scope>NUCLEOTIDE SEQUENCE [LARGE SCALE GENOMIC DNA]</scope>
</reference>
<evidence type="ECO:0000313" key="3">
    <source>
        <dbReference type="Proteomes" id="UP000023152"/>
    </source>
</evidence>
<dbReference type="InterPro" id="IPR045850">
    <property type="entry name" value="TRM2_met"/>
</dbReference>
<dbReference type="OrthoDB" id="10250660at2759"/>
<evidence type="ECO:0000256" key="1">
    <source>
        <dbReference type="SAM" id="SignalP"/>
    </source>
</evidence>
<accession>X6MQE2</accession>
<protein>
    <submittedName>
        <fullName evidence="2">Uncharacterized protein</fullName>
    </submittedName>
</protein>
<organism evidence="2 3">
    <name type="scientific">Reticulomyxa filosa</name>
    <dbReference type="NCBI Taxonomy" id="46433"/>
    <lineage>
        <taxon>Eukaryota</taxon>
        <taxon>Sar</taxon>
        <taxon>Rhizaria</taxon>
        <taxon>Retaria</taxon>
        <taxon>Foraminifera</taxon>
        <taxon>Monothalamids</taxon>
        <taxon>Reticulomyxidae</taxon>
        <taxon>Reticulomyxa</taxon>
    </lineage>
</organism>
<gene>
    <name evidence="2" type="ORF">RFI_21134</name>
</gene>
<dbReference type="AlphaFoldDB" id="X6MQE2"/>
<comment type="caution">
    <text evidence="2">The sequence shown here is derived from an EMBL/GenBank/DDBJ whole genome shotgun (WGS) entry which is preliminary data.</text>
</comment>
<keyword evidence="3" id="KW-1185">Reference proteome</keyword>
<proteinExistence type="predicted"/>
<evidence type="ECO:0000313" key="2">
    <source>
        <dbReference type="EMBL" id="ETO16223.1"/>
    </source>
</evidence>
<dbReference type="GO" id="GO:0003723">
    <property type="term" value="F:RNA binding"/>
    <property type="evidence" value="ECO:0007669"/>
    <property type="project" value="TreeGrafter"/>
</dbReference>
<dbReference type="Proteomes" id="UP000023152">
    <property type="component" value="Unassembled WGS sequence"/>
</dbReference>
<name>X6MQE2_RETFI</name>
<dbReference type="PANTHER" id="PTHR45904">
    <property type="entry name" value="TRNA (URACIL-5-)-METHYLTRANSFERASE"/>
    <property type="match status" value="1"/>
</dbReference>
<dbReference type="EMBL" id="ASPP01018469">
    <property type="protein sequence ID" value="ETO16223.1"/>
    <property type="molecule type" value="Genomic_DNA"/>
</dbReference>
<sequence>MTMTMATMVMIMMLTMTTTTTTTTMKMMRMRIRMKEKKERNQKKFRKQLFNKKKFNIDFLKWLPEKTSRTCPLTGILASPKKSNYRNKDELSIGHDYNKQIAVGFQMGRYCEGRTVIEVDYSQLQLAT</sequence>
<feature type="chain" id="PRO_5004975097" evidence="1">
    <location>
        <begin position="21"/>
        <end position="128"/>
    </location>
</feature>
<feature type="signal peptide" evidence="1">
    <location>
        <begin position="1"/>
        <end position="20"/>
    </location>
</feature>
<keyword evidence="1" id="KW-0732">Signal</keyword>
<dbReference type="PANTHER" id="PTHR45904:SF2">
    <property type="entry name" value="TRNA (URACIL-5-)-METHYLTRANSFERASE HOMOLOG A"/>
    <property type="match status" value="1"/>
</dbReference>